<dbReference type="PATRIC" id="fig|1618485.3.peg.234"/>
<dbReference type="InterPro" id="IPR029903">
    <property type="entry name" value="RmlD-like-bd"/>
</dbReference>
<dbReference type="PANTHER" id="PTHR10491:SF4">
    <property type="entry name" value="METHIONINE ADENOSYLTRANSFERASE 2 SUBUNIT BETA"/>
    <property type="match status" value="1"/>
</dbReference>
<dbReference type="PANTHER" id="PTHR10491">
    <property type="entry name" value="DTDP-4-DEHYDRORHAMNOSE REDUCTASE"/>
    <property type="match status" value="1"/>
</dbReference>
<evidence type="ECO:0000256" key="1">
    <source>
        <dbReference type="ARBA" id="ARBA00010944"/>
    </source>
</evidence>
<evidence type="ECO:0000256" key="2">
    <source>
        <dbReference type="RuleBase" id="RU364082"/>
    </source>
</evidence>
<dbReference type="GO" id="GO:0005829">
    <property type="term" value="C:cytosol"/>
    <property type="evidence" value="ECO:0007669"/>
    <property type="project" value="TreeGrafter"/>
</dbReference>
<protein>
    <recommendedName>
        <fullName evidence="2">dTDP-4-dehydrorhamnose reductase</fullName>
        <ecNumber evidence="2">1.1.1.133</ecNumber>
    </recommendedName>
</protein>
<dbReference type="UniPathway" id="UPA00124"/>
<evidence type="ECO:0000313" key="5">
    <source>
        <dbReference type="Proteomes" id="UP000034127"/>
    </source>
</evidence>
<dbReference type="SUPFAM" id="SSF51735">
    <property type="entry name" value="NAD(P)-binding Rossmann-fold domains"/>
    <property type="match status" value="1"/>
</dbReference>
<dbReference type="Gene3D" id="3.40.50.720">
    <property type="entry name" value="NAD(P)-binding Rossmann-like Domain"/>
    <property type="match status" value="1"/>
</dbReference>
<dbReference type="AlphaFoldDB" id="A0A0G0BEK5"/>
<comment type="function">
    <text evidence="2">Catalyzes the reduction of dTDP-6-deoxy-L-lyxo-4-hexulose to yield dTDP-L-rhamnose.</text>
</comment>
<comment type="similarity">
    <text evidence="1 2">Belongs to the dTDP-4-dehydrorhamnose reductase family.</text>
</comment>
<dbReference type="Pfam" id="PF04321">
    <property type="entry name" value="RmlD_sub_bind"/>
    <property type="match status" value="1"/>
</dbReference>
<keyword evidence="2" id="KW-0521">NADP</keyword>
<proteinExistence type="inferred from homology"/>
<dbReference type="EMBL" id="LBPX01000008">
    <property type="protein sequence ID" value="KKP67859.1"/>
    <property type="molecule type" value="Genomic_DNA"/>
</dbReference>
<dbReference type="GO" id="GO:0019305">
    <property type="term" value="P:dTDP-rhamnose biosynthetic process"/>
    <property type="evidence" value="ECO:0007669"/>
    <property type="project" value="UniProtKB-UniPathway"/>
</dbReference>
<name>A0A0G0BEK5_9BACT</name>
<accession>A0A0G0BEK5</accession>
<evidence type="ECO:0000259" key="3">
    <source>
        <dbReference type="Pfam" id="PF04321"/>
    </source>
</evidence>
<keyword evidence="2" id="KW-0560">Oxidoreductase</keyword>
<comment type="caution">
    <text evidence="4">The sequence shown here is derived from an EMBL/GenBank/DDBJ whole genome shotgun (WGS) entry which is preliminary data.</text>
</comment>
<sequence length="282" mass="32033">MLKIALTGADGLVGSQIVELLKADFEFIPLPQKIMDITNPAQVKEVLSNIDFDIFLHLAAYTNVAGAETNKEICYKINVDGTKNVFDVVSSKGKKFIYVSTDFVFDGTNPPYYENSNPSPPGVYAQSKYEGEKIVKDKGMIVRISYPYRATFETKKDFFRTFKFYLEQKKPLIMITDSLMTPTFIDDIAYGLKYLFQNYSATTFHLIGCKAISPYDASILIADKFNLDKSLIGKTTYEEYIKNKPGLPKLADIRSSKNNFWKMKDFEEGLSEVALQLQKFSF</sequence>
<reference evidence="4 5" key="1">
    <citation type="journal article" date="2015" name="Nature">
        <title>rRNA introns, odd ribosomes, and small enigmatic genomes across a large radiation of phyla.</title>
        <authorList>
            <person name="Brown C.T."/>
            <person name="Hug L.A."/>
            <person name="Thomas B.C."/>
            <person name="Sharon I."/>
            <person name="Castelle C.J."/>
            <person name="Singh A."/>
            <person name="Wilkins M.J."/>
            <person name="Williams K.H."/>
            <person name="Banfield J.F."/>
        </authorList>
    </citation>
    <scope>NUCLEOTIDE SEQUENCE [LARGE SCALE GENOMIC DNA]</scope>
</reference>
<evidence type="ECO:0000313" key="4">
    <source>
        <dbReference type="EMBL" id="KKP67859.1"/>
    </source>
</evidence>
<dbReference type="GO" id="GO:0008831">
    <property type="term" value="F:dTDP-4-dehydrorhamnose reductase activity"/>
    <property type="evidence" value="ECO:0007669"/>
    <property type="project" value="UniProtKB-EC"/>
</dbReference>
<organism evidence="4 5">
    <name type="scientific">Candidatus Roizmanbacteria bacterium GW2011_GWC2_35_12</name>
    <dbReference type="NCBI Taxonomy" id="1618485"/>
    <lineage>
        <taxon>Bacteria</taxon>
        <taxon>Candidatus Roizmaniibacteriota</taxon>
    </lineage>
</organism>
<gene>
    <name evidence="4" type="ORF">UR63_C0008G0011</name>
</gene>
<dbReference type="EC" id="1.1.1.133" evidence="2"/>
<dbReference type="InterPro" id="IPR036291">
    <property type="entry name" value="NAD(P)-bd_dom_sf"/>
</dbReference>
<dbReference type="Proteomes" id="UP000034127">
    <property type="component" value="Unassembled WGS sequence"/>
</dbReference>
<comment type="pathway">
    <text evidence="2">Carbohydrate biosynthesis; dTDP-L-rhamnose biosynthesis.</text>
</comment>
<dbReference type="InterPro" id="IPR005913">
    <property type="entry name" value="dTDP_dehydrorham_reduct"/>
</dbReference>
<feature type="domain" description="RmlD-like substrate binding" evidence="3">
    <location>
        <begin position="3"/>
        <end position="274"/>
    </location>
</feature>